<evidence type="ECO:0000313" key="1">
    <source>
        <dbReference type="EMBL" id="SIO09709.1"/>
    </source>
</evidence>
<reference evidence="2" key="1">
    <citation type="submission" date="2016-11" db="EMBL/GenBank/DDBJ databases">
        <authorList>
            <person name="Varghese N."/>
            <person name="Submissions S."/>
        </authorList>
    </citation>
    <scope>NUCLEOTIDE SEQUENCE [LARGE SCALE GENOMIC DNA]</scope>
    <source>
        <strain evidence="2">DSM 27623</strain>
    </source>
</reference>
<protein>
    <recommendedName>
        <fullName evidence="3">Deacetylase sirtuin-type domain-containing protein</fullName>
    </recommendedName>
</protein>
<sequence length="382" mass="44080">MKKTVYFLGAGFSADAGGPIQNQIIQFILDEDFTIKFIDREDILQAKEEFILFIKDTLQIDKKLWDSIALEDIFTPIDRSLSNGKSFKNFDVKELSNKREKFHLLMGAAIKYGVDYRKKNSEYIDNFAVYINKIAKERLIDQKDQIAIITTNWDIILDNSLNELVKEYSQQEEQKKSKKLAVVDYCCYISSLDKHDDLIKPGLLALGRDGYNIKYLKLHGSMNWLHCPSCQRMYVKFGEKTMLSPPPPCNHCFTNMKIPKTDNAIKLKSNLLLPTFLKDLSNIQIQLVWQNAGIELSEASKVVFIGYSLPQADFEIRQLLSRCIPNHAEVEVLCYPKDSNGNEKSEFDKAKDIKWYKTFFGKRIKSDDNIIFKTVPDYVSSL</sequence>
<dbReference type="AlphaFoldDB" id="A0A1N6GQA2"/>
<dbReference type="EMBL" id="FSRK01000001">
    <property type="protein sequence ID" value="SIO09709.1"/>
    <property type="molecule type" value="Genomic_DNA"/>
</dbReference>
<dbReference type="RefSeq" id="WP_074235098.1">
    <property type="nucleotide sequence ID" value="NZ_FSRK01000001.1"/>
</dbReference>
<evidence type="ECO:0000313" key="2">
    <source>
        <dbReference type="Proteomes" id="UP000185207"/>
    </source>
</evidence>
<dbReference type="SUPFAM" id="SSF52467">
    <property type="entry name" value="DHS-like NAD/FAD-binding domain"/>
    <property type="match status" value="1"/>
</dbReference>
<dbReference type="STRING" id="1416779.SAMN05444409_1984"/>
<keyword evidence="2" id="KW-1185">Reference proteome</keyword>
<gene>
    <name evidence="1" type="ORF">SAMN05444409_1984</name>
</gene>
<organism evidence="1 2">
    <name type="scientific">Epilithonimonas zeae</name>
    <dbReference type="NCBI Taxonomy" id="1416779"/>
    <lineage>
        <taxon>Bacteria</taxon>
        <taxon>Pseudomonadati</taxon>
        <taxon>Bacteroidota</taxon>
        <taxon>Flavobacteriia</taxon>
        <taxon>Flavobacteriales</taxon>
        <taxon>Weeksellaceae</taxon>
        <taxon>Chryseobacterium group</taxon>
        <taxon>Epilithonimonas</taxon>
    </lineage>
</organism>
<accession>A0A1N6GQA2</accession>
<evidence type="ECO:0008006" key="3">
    <source>
        <dbReference type="Google" id="ProtNLM"/>
    </source>
</evidence>
<dbReference type="Proteomes" id="UP000185207">
    <property type="component" value="Unassembled WGS sequence"/>
</dbReference>
<dbReference type="OrthoDB" id="7054911at2"/>
<proteinExistence type="predicted"/>
<name>A0A1N6GQA2_9FLAO</name>
<dbReference type="InterPro" id="IPR029035">
    <property type="entry name" value="DHS-like_NAD/FAD-binding_dom"/>
</dbReference>